<reference evidence="4" key="1">
    <citation type="submission" date="2015-08" db="EMBL/GenBank/DDBJ databases">
        <authorList>
            <person name="Varghese N."/>
        </authorList>
    </citation>
    <scope>NUCLEOTIDE SEQUENCE [LARGE SCALE GENOMIC DNA]</scope>
    <source>
        <strain evidence="4">DSM 18181</strain>
    </source>
</reference>
<keyword evidence="1" id="KW-0732">Signal</keyword>
<dbReference type="GO" id="GO:0016810">
    <property type="term" value="F:hydrolase activity, acting on carbon-nitrogen (but not peptide) bonds"/>
    <property type="evidence" value="ECO:0007669"/>
    <property type="project" value="InterPro"/>
</dbReference>
<evidence type="ECO:0000313" key="4">
    <source>
        <dbReference type="Proteomes" id="UP000183649"/>
    </source>
</evidence>
<feature type="domain" description="NodB homology" evidence="2">
    <location>
        <begin position="77"/>
        <end position="282"/>
    </location>
</feature>
<sequence length="282" mass="31815">MRRLLATALLPYAKLRNALSPGLRILMYHRVARLPAYDQLTVSPERFERQMQQLAAHKVVSLEEGLRTLRAGPLREPMFAVTFDDGYLDNLTAAAPILERHRIPATIFVTTQFCDKALSHPRYGDIGEQRLHLDWDEVRRLARTPGISIGSHTRTHPYLPTISDSLAQQEIELSRAEIAAQIQAPVPFFCYPSGDLGPRELALVRQAGYAAAVSVAPGVNHANADLFQLRRTEITDRDDEAQFRLKLAGAFDPIHQLLHARRTRRFAQKHLKPSTSYEATKL</sequence>
<gene>
    <name evidence="3" type="ORF">Ga0061069_108160</name>
</gene>
<dbReference type="PANTHER" id="PTHR34216:SF7">
    <property type="entry name" value="POLY-BETA-1,6-N-ACETYL-D-GLUCOSAMINE N-DEACETYLASE"/>
    <property type="match status" value="1"/>
</dbReference>
<name>A0A0K6I7L6_9BURK</name>
<dbReference type="Gene3D" id="3.20.20.370">
    <property type="entry name" value="Glycoside hydrolase/deacetylase"/>
    <property type="match status" value="1"/>
</dbReference>
<keyword evidence="4" id="KW-1185">Reference proteome</keyword>
<proteinExistence type="predicted"/>
<protein>
    <submittedName>
        <fullName evidence="3">Polysaccharide deacetylase</fullName>
    </submittedName>
</protein>
<dbReference type="SUPFAM" id="SSF88713">
    <property type="entry name" value="Glycoside hydrolase/deacetylase"/>
    <property type="match status" value="1"/>
</dbReference>
<dbReference type="AlphaFoldDB" id="A0A0K6I7L6"/>
<dbReference type="EMBL" id="CYHF01000008">
    <property type="protein sequence ID" value="CUA99063.1"/>
    <property type="molecule type" value="Genomic_DNA"/>
</dbReference>
<accession>A0A0K6I7L6</accession>
<dbReference type="OrthoDB" id="9814639at2"/>
<dbReference type="GO" id="GO:0005975">
    <property type="term" value="P:carbohydrate metabolic process"/>
    <property type="evidence" value="ECO:0007669"/>
    <property type="project" value="InterPro"/>
</dbReference>
<evidence type="ECO:0000259" key="2">
    <source>
        <dbReference type="PROSITE" id="PS51677"/>
    </source>
</evidence>
<dbReference type="RefSeq" id="WP_055451238.1">
    <property type="nucleotide sequence ID" value="NZ_CYHF01000008.1"/>
</dbReference>
<dbReference type="STRING" id="339866.GCA_001418255_02388"/>
<dbReference type="InterPro" id="IPR011330">
    <property type="entry name" value="Glyco_hydro/deAcase_b/a-brl"/>
</dbReference>
<dbReference type="Pfam" id="PF01522">
    <property type="entry name" value="Polysacc_deac_1"/>
    <property type="match status" value="1"/>
</dbReference>
<dbReference type="InterPro" id="IPR002509">
    <property type="entry name" value="NODB_dom"/>
</dbReference>
<dbReference type="Proteomes" id="UP000183649">
    <property type="component" value="Unassembled WGS sequence"/>
</dbReference>
<evidence type="ECO:0000313" key="3">
    <source>
        <dbReference type="EMBL" id="CUA99063.1"/>
    </source>
</evidence>
<evidence type="ECO:0000256" key="1">
    <source>
        <dbReference type="ARBA" id="ARBA00022729"/>
    </source>
</evidence>
<organism evidence="3 4">
    <name type="scientific">Thiomonas bhubaneswarensis</name>
    <dbReference type="NCBI Taxonomy" id="339866"/>
    <lineage>
        <taxon>Bacteria</taxon>
        <taxon>Pseudomonadati</taxon>
        <taxon>Pseudomonadota</taxon>
        <taxon>Betaproteobacteria</taxon>
        <taxon>Burkholderiales</taxon>
        <taxon>Thiomonas</taxon>
    </lineage>
</organism>
<dbReference type="InterPro" id="IPR051398">
    <property type="entry name" value="Polysacch_Deacetylase"/>
</dbReference>
<dbReference type="CDD" id="cd10918">
    <property type="entry name" value="CE4_NodB_like_5s_6s"/>
    <property type="match status" value="1"/>
</dbReference>
<dbReference type="PANTHER" id="PTHR34216">
    <property type="match status" value="1"/>
</dbReference>
<dbReference type="PROSITE" id="PS51677">
    <property type="entry name" value="NODB"/>
    <property type="match status" value="1"/>
</dbReference>